<reference evidence="2 3" key="1">
    <citation type="submission" date="2018-10" db="EMBL/GenBank/DDBJ databases">
        <title>Streptococcus hillyeri sp. nov., isolated from equine tracheal sample.</title>
        <authorList>
            <person name="Macfadyen A.C."/>
            <person name="Waller A."/>
            <person name="Paterson G.K."/>
        </authorList>
    </citation>
    <scope>NUCLEOTIDE SEQUENCE [LARGE SCALE GENOMIC DNA]</scope>
    <source>
        <strain evidence="2 3">28462</strain>
    </source>
</reference>
<dbReference type="RefSeq" id="WP_121836090.1">
    <property type="nucleotide sequence ID" value="NZ_RCVM01000017.1"/>
</dbReference>
<dbReference type="OrthoDB" id="2224462at2"/>
<sequence length="140" mass="15789">MPQQVLDMVGALAPTIGVIATGAFGYMASRSNNLSKSQFNEIKTGLDEQRESINQLNATADSNNEVLKNVQSKLDLHDEAHLSTMYLRLERDIKHALERGNTTSEEYKLIGRMHKNYKALGGNGYIDKLIEQYEQLKMEE</sequence>
<keyword evidence="1" id="KW-0472">Membrane</keyword>
<keyword evidence="1" id="KW-0812">Transmembrane</keyword>
<accession>A0A3L9DSX3</accession>
<organism evidence="2 3">
    <name type="scientific">Streptococcus hillyeri</name>
    <dbReference type="NCBI Taxonomy" id="2282420"/>
    <lineage>
        <taxon>Bacteria</taxon>
        <taxon>Bacillati</taxon>
        <taxon>Bacillota</taxon>
        <taxon>Bacilli</taxon>
        <taxon>Lactobacillales</taxon>
        <taxon>Streptococcaceae</taxon>
        <taxon>Streptococcus</taxon>
    </lineage>
</organism>
<comment type="caution">
    <text evidence="2">The sequence shown here is derived from an EMBL/GenBank/DDBJ whole genome shotgun (WGS) entry which is preliminary data.</text>
</comment>
<dbReference type="Proteomes" id="UP000279194">
    <property type="component" value="Unassembled WGS sequence"/>
</dbReference>
<evidence type="ECO:0000256" key="1">
    <source>
        <dbReference type="SAM" id="Phobius"/>
    </source>
</evidence>
<proteinExistence type="predicted"/>
<evidence type="ECO:0000313" key="2">
    <source>
        <dbReference type="EMBL" id="RLY02232.1"/>
    </source>
</evidence>
<dbReference type="EMBL" id="RCVM01000017">
    <property type="protein sequence ID" value="RLY02232.1"/>
    <property type="molecule type" value="Genomic_DNA"/>
</dbReference>
<evidence type="ECO:0000313" key="3">
    <source>
        <dbReference type="Proteomes" id="UP000279194"/>
    </source>
</evidence>
<protein>
    <submittedName>
        <fullName evidence="2">Uncharacterized protein</fullName>
    </submittedName>
</protein>
<gene>
    <name evidence="2" type="ORF">EAF07_08275</name>
</gene>
<dbReference type="AlphaFoldDB" id="A0A3L9DSX3"/>
<name>A0A3L9DSX3_9STRE</name>
<feature type="transmembrane region" description="Helical" evidence="1">
    <location>
        <begin position="6"/>
        <end position="28"/>
    </location>
</feature>
<keyword evidence="1" id="KW-1133">Transmembrane helix</keyword>
<keyword evidence="3" id="KW-1185">Reference proteome</keyword>